<dbReference type="GO" id="GO:0008486">
    <property type="term" value="F:diphosphoinositol-polyphosphate diphosphatase activity"/>
    <property type="evidence" value="ECO:0007669"/>
    <property type="project" value="UniProtKB-EC"/>
</dbReference>
<evidence type="ECO:0000256" key="3">
    <source>
        <dbReference type="ARBA" id="ARBA00048424"/>
    </source>
</evidence>
<protein>
    <recommendedName>
        <fullName evidence="6">Tyrosine specific protein phosphatases domain-containing protein</fullName>
    </recommendedName>
</protein>
<dbReference type="EMBL" id="LT934119">
    <property type="protein sequence ID" value="VAI16698.1"/>
    <property type="molecule type" value="Genomic_DNA"/>
</dbReference>
<organism evidence="4 5">
    <name type="scientific">Triticum turgidum subsp. durum</name>
    <name type="common">Durum wheat</name>
    <name type="synonym">Triticum durum</name>
    <dbReference type="NCBI Taxonomy" id="4567"/>
    <lineage>
        <taxon>Eukaryota</taxon>
        <taxon>Viridiplantae</taxon>
        <taxon>Streptophyta</taxon>
        <taxon>Embryophyta</taxon>
        <taxon>Tracheophyta</taxon>
        <taxon>Spermatophyta</taxon>
        <taxon>Magnoliopsida</taxon>
        <taxon>Liliopsida</taxon>
        <taxon>Poales</taxon>
        <taxon>Poaceae</taxon>
        <taxon>BOP clade</taxon>
        <taxon>Pooideae</taxon>
        <taxon>Triticodae</taxon>
        <taxon>Triticeae</taxon>
        <taxon>Triticinae</taxon>
        <taxon>Triticum</taxon>
    </lineage>
</organism>
<dbReference type="GO" id="GO:0016791">
    <property type="term" value="F:phosphatase activity"/>
    <property type="evidence" value="ECO:0007669"/>
    <property type="project" value="InterPro"/>
</dbReference>
<dbReference type="GO" id="GO:0005737">
    <property type="term" value="C:cytoplasm"/>
    <property type="evidence" value="ECO:0007669"/>
    <property type="project" value="TreeGrafter"/>
</dbReference>
<comment type="catalytic activity">
    <reaction evidence="2">
        <text>3,5-bis(diphospho)-1D-myo-inositol 1,2,4,6-tetrakisphosphate + H2O = 3-diphospho-1D-myo-inositol 1,2,4,5,6-pentakisphosphate + phosphate + 2 H(+)</text>
        <dbReference type="Rhea" id="RHEA:56312"/>
        <dbReference type="ChEBI" id="CHEBI:15377"/>
        <dbReference type="ChEBI" id="CHEBI:15378"/>
        <dbReference type="ChEBI" id="CHEBI:43474"/>
        <dbReference type="ChEBI" id="CHEBI:140372"/>
        <dbReference type="ChEBI" id="CHEBI:140374"/>
        <dbReference type="EC" id="3.6.1.52"/>
    </reaction>
    <physiologicalReaction direction="left-to-right" evidence="2">
        <dbReference type="Rhea" id="RHEA:56313"/>
    </physiologicalReaction>
</comment>
<dbReference type="PANTHER" id="PTHR31126:SF69">
    <property type="entry name" value="OS09G0135700 PROTEIN"/>
    <property type="match status" value="1"/>
</dbReference>
<dbReference type="InterPro" id="IPR016130">
    <property type="entry name" value="Tyr_Pase_AS"/>
</dbReference>
<dbReference type="InterPro" id="IPR020428">
    <property type="entry name" value="PFA-DSPs"/>
</dbReference>
<dbReference type="PANTHER" id="PTHR31126">
    <property type="entry name" value="TYROSINE-PROTEIN PHOSPHATASE"/>
    <property type="match status" value="1"/>
</dbReference>
<gene>
    <name evidence="4" type="ORF">TRITD_5Av1G123530</name>
</gene>
<dbReference type="Proteomes" id="UP000324705">
    <property type="component" value="Chromosome 5A"/>
</dbReference>
<evidence type="ECO:0000313" key="5">
    <source>
        <dbReference type="Proteomes" id="UP000324705"/>
    </source>
</evidence>
<accession>A0A9R0WN17</accession>
<evidence type="ECO:0000313" key="4">
    <source>
        <dbReference type="EMBL" id="VAI16698.1"/>
    </source>
</evidence>
<keyword evidence="1" id="KW-0378">Hydrolase</keyword>
<dbReference type="OMA" id="DAYPENN"/>
<dbReference type="InterPro" id="IPR004861">
    <property type="entry name" value="Siw14-like"/>
</dbReference>
<evidence type="ECO:0000256" key="2">
    <source>
        <dbReference type="ARBA" id="ARBA00047562"/>
    </source>
</evidence>
<dbReference type="InterPro" id="IPR029021">
    <property type="entry name" value="Prot-tyrosine_phosphatase-like"/>
</dbReference>
<comment type="catalytic activity">
    <reaction evidence="3">
        <text>6-diphospho-1D-myo-inositol pentakisphosphate + H2O = 1D-myo-inositol hexakisphosphate + phosphate + H(+)</text>
        <dbReference type="Rhea" id="RHEA:79703"/>
        <dbReference type="ChEBI" id="CHEBI:15377"/>
        <dbReference type="ChEBI" id="CHEBI:15378"/>
        <dbReference type="ChEBI" id="CHEBI:43474"/>
        <dbReference type="ChEBI" id="CHEBI:58130"/>
        <dbReference type="ChEBI" id="CHEBI:230534"/>
        <dbReference type="EC" id="3.6.1.52"/>
    </reaction>
    <physiologicalReaction direction="left-to-right" evidence="3">
        <dbReference type="Rhea" id="RHEA:79704"/>
    </physiologicalReaction>
</comment>
<dbReference type="Pfam" id="PF03162">
    <property type="entry name" value="Y_phosphatase2"/>
    <property type="match status" value="1"/>
</dbReference>
<dbReference type="Gramene" id="TRITD5Av1G123530.1">
    <property type="protein sequence ID" value="TRITD5Av1G123530.1"/>
    <property type="gene ID" value="TRITD5Av1G123530"/>
</dbReference>
<sequence>MVDHGVYRSGFPDASNLPFLENLRLRSVLLVVVVHGHVHTYVLLRGGGDVVLIRFDFSRCLCPEPYPEANQEFLRAHGIRLFQLGIDGSKVNANPFSLWAWASLAKPPRSWISGLNVHCRVLVGLTKEPFVSIPEDRIREALKVILDTRNHPVLIHCKRGKHRTGCVVGCLRKL</sequence>
<proteinExistence type="predicted"/>
<reference evidence="4 5" key="1">
    <citation type="submission" date="2017-09" db="EMBL/GenBank/DDBJ databases">
        <authorList>
            <consortium name="International Durum Wheat Genome Sequencing Consortium (IDWGSC)"/>
            <person name="Milanesi L."/>
        </authorList>
    </citation>
    <scope>NUCLEOTIDE SEQUENCE [LARGE SCALE GENOMIC DNA]</scope>
    <source>
        <strain evidence="5">cv. Svevo</strain>
    </source>
</reference>
<keyword evidence="5" id="KW-1185">Reference proteome</keyword>
<dbReference type="SUPFAM" id="SSF52799">
    <property type="entry name" value="(Phosphotyrosine protein) phosphatases II"/>
    <property type="match status" value="1"/>
</dbReference>
<evidence type="ECO:0000256" key="1">
    <source>
        <dbReference type="ARBA" id="ARBA00022801"/>
    </source>
</evidence>
<evidence type="ECO:0008006" key="6">
    <source>
        <dbReference type="Google" id="ProtNLM"/>
    </source>
</evidence>
<dbReference type="PRINTS" id="PR01911">
    <property type="entry name" value="PFDSPHPHTASE"/>
</dbReference>
<dbReference type="PROSITE" id="PS00383">
    <property type="entry name" value="TYR_PHOSPHATASE_1"/>
    <property type="match status" value="1"/>
</dbReference>
<dbReference type="Gene3D" id="3.90.190.10">
    <property type="entry name" value="Protein tyrosine phosphatase superfamily"/>
    <property type="match status" value="1"/>
</dbReference>
<name>A0A9R0WN17_TRITD</name>
<dbReference type="AlphaFoldDB" id="A0A9R0WN17"/>